<dbReference type="FunFam" id="2.40.10.10:FF:000047">
    <property type="entry name" value="Trypsin eta"/>
    <property type="match status" value="1"/>
</dbReference>
<dbReference type="Gene3D" id="2.40.10.10">
    <property type="entry name" value="Trypsin-like serine proteases"/>
    <property type="match status" value="1"/>
</dbReference>
<evidence type="ECO:0000256" key="4">
    <source>
        <dbReference type="RuleBase" id="RU363034"/>
    </source>
</evidence>
<name>A0A7R8X4T1_9CRUS</name>
<dbReference type="GO" id="GO:0016485">
    <property type="term" value="P:protein processing"/>
    <property type="evidence" value="ECO:0007669"/>
    <property type="project" value="UniProtKB-ARBA"/>
</dbReference>
<keyword evidence="7" id="KW-1185">Reference proteome</keyword>
<dbReference type="InterPro" id="IPR009003">
    <property type="entry name" value="Peptidase_S1_PA"/>
</dbReference>
<dbReference type="PROSITE" id="PS00135">
    <property type="entry name" value="TRYPSIN_SER"/>
    <property type="match status" value="1"/>
</dbReference>
<dbReference type="SMART" id="SM00020">
    <property type="entry name" value="Tryp_SPc"/>
    <property type="match status" value="1"/>
</dbReference>
<dbReference type="OrthoDB" id="10059102at2759"/>
<dbReference type="Pfam" id="PF00089">
    <property type="entry name" value="Trypsin"/>
    <property type="match status" value="1"/>
</dbReference>
<gene>
    <name evidence="6" type="ORF">DSTB1V02_LOCUS3952</name>
</gene>
<keyword evidence="4" id="KW-0645">Protease</keyword>
<evidence type="ECO:0000256" key="1">
    <source>
        <dbReference type="ARBA" id="ARBA00004613"/>
    </source>
</evidence>
<dbReference type="InterPro" id="IPR043504">
    <property type="entry name" value="Peptidase_S1_PA_chymotrypsin"/>
</dbReference>
<proteinExistence type="predicted"/>
<dbReference type="PROSITE" id="PS00134">
    <property type="entry name" value="TRYPSIN_HIS"/>
    <property type="match status" value="1"/>
</dbReference>
<organism evidence="6">
    <name type="scientific">Darwinula stevensoni</name>
    <dbReference type="NCBI Taxonomy" id="69355"/>
    <lineage>
        <taxon>Eukaryota</taxon>
        <taxon>Metazoa</taxon>
        <taxon>Ecdysozoa</taxon>
        <taxon>Arthropoda</taxon>
        <taxon>Crustacea</taxon>
        <taxon>Oligostraca</taxon>
        <taxon>Ostracoda</taxon>
        <taxon>Podocopa</taxon>
        <taxon>Podocopida</taxon>
        <taxon>Darwinulocopina</taxon>
        <taxon>Darwinuloidea</taxon>
        <taxon>Darwinulidae</taxon>
        <taxon>Darwinula</taxon>
    </lineage>
</organism>
<dbReference type="SUPFAM" id="SSF50494">
    <property type="entry name" value="Trypsin-like serine proteases"/>
    <property type="match status" value="1"/>
</dbReference>
<dbReference type="InterPro" id="IPR001314">
    <property type="entry name" value="Peptidase_S1A"/>
</dbReference>
<protein>
    <recommendedName>
        <fullName evidence="5">Peptidase S1 domain-containing protein</fullName>
    </recommendedName>
</protein>
<evidence type="ECO:0000313" key="7">
    <source>
        <dbReference type="Proteomes" id="UP000677054"/>
    </source>
</evidence>
<reference evidence="6" key="1">
    <citation type="submission" date="2020-11" db="EMBL/GenBank/DDBJ databases">
        <authorList>
            <person name="Tran Van P."/>
        </authorList>
    </citation>
    <scope>NUCLEOTIDE SEQUENCE</scope>
</reference>
<dbReference type="GO" id="GO:0004252">
    <property type="term" value="F:serine-type endopeptidase activity"/>
    <property type="evidence" value="ECO:0007669"/>
    <property type="project" value="InterPro"/>
</dbReference>
<keyword evidence="4" id="KW-0378">Hydrolase</keyword>
<dbReference type="GO" id="GO:0005576">
    <property type="term" value="C:extracellular region"/>
    <property type="evidence" value="ECO:0007669"/>
    <property type="project" value="UniProtKB-SubCell"/>
</dbReference>
<dbReference type="EMBL" id="LR900067">
    <property type="protein sequence ID" value="CAD7244048.1"/>
    <property type="molecule type" value="Genomic_DNA"/>
</dbReference>
<dbReference type="EMBL" id="CAJPEV010000550">
    <property type="protein sequence ID" value="CAG0886385.1"/>
    <property type="molecule type" value="Genomic_DNA"/>
</dbReference>
<evidence type="ECO:0000259" key="5">
    <source>
        <dbReference type="PROSITE" id="PS50240"/>
    </source>
</evidence>
<keyword evidence="3" id="KW-1015">Disulfide bond</keyword>
<evidence type="ECO:0000256" key="3">
    <source>
        <dbReference type="ARBA" id="ARBA00023157"/>
    </source>
</evidence>
<dbReference type="PROSITE" id="PS50240">
    <property type="entry name" value="TRYPSIN_DOM"/>
    <property type="match status" value="1"/>
</dbReference>
<dbReference type="InterPro" id="IPR033116">
    <property type="entry name" value="TRYPSIN_SER"/>
</dbReference>
<feature type="domain" description="Peptidase S1" evidence="5">
    <location>
        <begin position="21"/>
        <end position="251"/>
    </location>
</feature>
<feature type="non-terminal residue" evidence="6">
    <location>
        <position position="253"/>
    </location>
</feature>
<dbReference type="InterPro" id="IPR018114">
    <property type="entry name" value="TRYPSIN_HIS"/>
</dbReference>
<evidence type="ECO:0000256" key="2">
    <source>
        <dbReference type="ARBA" id="ARBA00022525"/>
    </source>
</evidence>
<comment type="subcellular location">
    <subcellularLocation>
        <location evidence="1">Secreted</location>
    </subcellularLocation>
</comment>
<keyword evidence="4" id="KW-0720">Serine protease</keyword>
<dbReference type="AlphaFoldDB" id="A0A7R8X4T1"/>
<dbReference type="Proteomes" id="UP000677054">
    <property type="component" value="Unassembled WGS sequence"/>
</dbReference>
<accession>A0A7R8X4T1</accession>
<dbReference type="PANTHER" id="PTHR24252">
    <property type="entry name" value="ACROSIN-RELATED"/>
    <property type="match status" value="1"/>
</dbReference>
<dbReference type="InterPro" id="IPR001254">
    <property type="entry name" value="Trypsin_dom"/>
</dbReference>
<evidence type="ECO:0000313" key="6">
    <source>
        <dbReference type="EMBL" id="CAD7244048.1"/>
    </source>
</evidence>
<dbReference type="CDD" id="cd00190">
    <property type="entry name" value="Tryp_SPc"/>
    <property type="match status" value="1"/>
</dbReference>
<dbReference type="PRINTS" id="PR00722">
    <property type="entry name" value="CHYMOTRYPSIN"/>
</dbReference>
<dbReference type="PANTHER" id="PTHR24252:SF7">
    <property type="entry name" value="HYALIN"/>
    <property type="match status" value="1"/>
</dbReference>
<sequence length="253" mass="27305">MGSLAGDKRRVVRKPMLDGRIVGGEDAEEGEIPWQVSLETFGSHVCGGFILDEMNVITAAHCCDAVSSFTVVAGEYDRFQTSGNEVEVDVARMIPHEDYNGFDLTADICLLHLESPLPFNGFIGPVAMPKQGEDWIGELMSVSGWGSTSEGGSLSNILQKGDFVVVADEECDDYYASFGGIDFDSHICAGNMPEGGIDSCQGDSGGPMFETSGRRITIGITSWGVGCARPEFPGVYTQLATYTDWVEANRQRF</sequence>
<keyword evidence="2" id="KW-0964">Secreted</keyword>